<dbReference type="Proteomes" id="UP000236723">
    <property type="component" value="Unassembled WGS sequence"/>
</dbReference>
<feature type="domain" description="Mce/MlaD" evidence="3">
    <location>
        <begin position="39"/>
        <end position="111"/>
    </location>
</feature>
<dbReference type="Pfam" id="PF02470">
    <property type="entry name" value="MlaD"/>
    <property type="match status" value="1"/>
</dbReference>
<evidence type="ECO:0000313" key="6">
    <source>
        <dbReference type="Proteomes" id="UP000236723"/>
    </source>
</evidence>
<feature type="region of interest" description="Disordered" evidence="1">
    <location>
        <begin position="330"/>
        <end position="396"/>
    </location>
</feature>
<keyword evidence="2" id="KW-1133">Transmembrane helix</keyword>
<evidence type="ECO:0000313" key="5">
    <source>
        <dbReference type="EMBL" id="SEG08965.1"/>
    </source>
</evidence>
<feature type="transmembrane region" description="Helical" evidence="2">
    <location>
        <begin position="396"/>
        <end position="417"/>
    </location>
</feature>
<dbReference type="InterPro" id="IPR024516">
    <property type="entry name" value="Mce_C"/>
</dbReference>
<dbReference type="RefSeq" id="WP_103937135.1">
    <property type="nucleotide sequence ID" value="NZ_FNVO01000003.1"/>
</dbReference>
<evidence type="ECO:0000256" key="2">
    <source>
        <dbReference type="SAM" id="Phobius"/>
    </source>
</evidence>
<reference evidence="6" key="1">
    <citation type="submission" date="2016-10" db="EMBL/GenBank/DDBJ databases">
        <authorList>
            <person name="Varghese N."/>
            <person name="Submissions S."/>
        </authorList>
    </citation>
    <scope>NUCLEOTIDE SEQUENCE [LARGE SCALE GENOMIC DNA]</scope>
    <source>
        <strain evidence="6">DSM 43163</strain>
    </source>
</reference>
<feature type="compositionally biased region" description="Polar residues" evidence="1">
    <location>
        <begin position="383"/>
        <end position="394"/>
    </location>
</feature>
<dbReference type="PANTHER" id="PTHR33371:SF16">
    <property type="entry name" value="MCE-FAMILY PROTEIN MCE3F"/>
    <property type="match status" value="1"/>
</dbReference>
<dbReference type="GO" id="GO:0005576">
    <property type="term" value="C:extracellular region"/>
    <property type="evidence" value="ECO:0007669"/>
    <property type="project" value="TreeGrafter"/>
</dbReference>
<dbReference type="Pfam" id="PF11887">
    <property type="entry name" value="Mce4_CUP1"/>
    <property type="match status" value="1"/>
</dbReference>
<dbReference type="InterPro" id="IPR003399">
    <property type="entry name" value="Mce/MlaD"/>
</dbReference>
<gene>
    <name evidence="5" type="ORF">SAMN04489712_103175</name>
</gene>
<dbReference type="NCBIfam" id="TIGR00996">
    <property type="entry name" value="Mtu_fam_mce"/>
    <property type="match status" value="1"/>
</dbReference>
<keyword evidence="2" id="KW-0472">Membrane</keyword>
<keyword evidence="2" id="KW-0812">Transmembrane</keyword>
<protein>
    <submittedName>
        <fullName evidence="5">Phospholipid/cholesterol/gamma-HCH transport system substrate-binding protein</fullName>
    </submittedName>
</protein>
<dbReference type="InterPro" id="IPR052336">
    <property type="entry name" value="MlaD_Phospholipid_Transporter"/>
</dbReference>
<dbReference type="PANTHER" id="PTHR33371">
    <property type="entry name" value="INTERMEMBRANE PHOSPHOLIPID TRANSPORT SYSTEM BINDING PROTEIN MLAD-RELATED"/>
    <property type="match status" value="1"/>
</dbReference>
<proteinExistence type="predicted"/>
<dbReference type="InterPro" id="IPR005693">
    <property type="entry name" value="Mce"/>
</dbReference>
<evidence type="ECO:0000259" key="3">
    <source>
        <dbReference type="Pfam" id="PF02470"/>
    </source>
</evidence>
<sequence length="425" mass="44819">MREPRIAVNLAFFSLLGVVLAVWAVRSIISIDALERPFHVTADFATSPGLNSDLEVTHLGVRVGKVGAVRLRQGHVAVRLDLNRDARVPAGVGARVLRKSAVGEPYIELTQPSHPGTAVLKDGGHIPLARTAGTVDYQELFAGLSTTLRAVDPRDARTLVHEAATGLQGRGNSINDIIGDTHQLTRTLAANAGTLDALSVELTRLTATLSDHRYQLASGVNDLAVLTSSVRRSRADLDTVLEQGPGRLREANRLLRVARPGLGCLLTATGTQTRPLLTDANSAKIRHVLTMVPTLRALVGDITARDASGAYLRVTPVITLGGSQAAAEYTRPLPRPASPAVPLCSATEKTGKRAGASGKTPASARDTQRTTAGTADPTLSARPVNSTGDPSASSRWLPLVPPGIGVVVLLAVAARAVRLRVRTRR</sequence>
<dbReference type="EMBL" id="FNVO01000003">
    <property type="protein sequence ID" value="SEG08965.1"/>
    <property type="molecule type" value="Genomic_DNA"/>
</dbReference>
<keyword evidence="6" id="KW-1185">Reference proteome</keyword>
<accession>A0A1H5XBX4</accession>
<dbReference type="AlphaFoldDB" id="A0A1H5XBX4"/>
<evidence type="ECO:0000259" key="4">
    <source>
        <dbReference type="Pfam" id="PF11887"/>
    </source>
</evidence>
<organism evidence="5 6">
    <name type="scientific">Thermomonospora echinospora</name>
    <dbReference type="NCBI Taxonomy" id="1992"/>
    <lineage>
        <taxon>Bacteria</taxon>
        <taxon>Bacillati</taxon>
        <taxon>Actinomycetota</taxon>
        <taxon>Actinomycetes</taxon>
        <taxon>Streptosporangiales</taxon>
        <taxon>Thermomonosporaceae</taxon>
        <taxon>Thermomonospora</taxon>
    </lineage>
</organism>
<evidence type="ECO:0000256" key="1">
    <source>
        <dbReference type="SAM" id="MobiDB-lite"/>
    </source>
</evidence>
<feature type="domain" description="Mammalian cell entry C-terminal" evidence="4">
    <location>
        <begin position="119"/>
        <end position="268"/>
    </location>
</feature>
<name>A0A1H5XBX4_9ACTN</name>
<dbReference type="OrthoDB" id="4371474at2"/>